<dbReference type="InterPro" id="IPR045073">
    <property type="entry name" value="Omega/Tau-like"/>
</dbReference>
<dbReference type="PANTHER" id="PTHR11260:SF614">
    <property type="entry name" value="GLUTATHIONE S-TRANSFERASE"/>
    <property type="match status" value="1"/>
</dbReference>
<evidence type="ECO:0000313" key="8">
    <source>
        <dbReference type="EMBL" id="KAL3824812.1"/>
    </source>
</evidence>
<dbReference type="EMBL" id="JBJXBP010000006">
    <property type="protein sequence ID" value="KAL3824812.1"/>
    <property type="molecule type" value="Genomic_DNA"/>
</dbReference>
<dbReference type="InterPro" id="IPR045074">
    <property type="entry name" value="GST_C_Tau"/>
</dbReference>
<evidence type="ECO:0000256" key="4">
    <source>
        <dbReference type="ARBA" id="ARBA00047960"/>
    </source>
</evidence>
<accession>A0ABD3SKJ4</accession>
<dbReference type="SUPFAM" id="SSF47616">
    <property type="entry name" value="GST C-terminal domain-like"/>
    <property type="match status" value="1"/>
</dbReference>
<evidence type="ECO:0000256" key="1">
    <source>
        <dbReference type="ARBA" id="ARBA00009929"/>
    </source>
</evidence>
<dbReference type="Proteomes" id="UP001634393">
    <property type="component" value="Unassembled WGS sequence"/>
</dbReference>
<dbReference type="GO" id="GO:0004364">
    <property type="term" value="F:glutathione transferase activity"/>
    <property type="evidence" value="ECO:0007669"/>
    <property type="project" value="UniProtKB-EC"/>
</dbReference>
<keyword evidence="9" id="KW-1185">Reference proteome</keyword>
<sequence length="220" mass="25033">MGEVKLIGTHSSFPCARIVWALKLKGIPYEFIKEDLLNKSSLLLEMNPVYKKVPVLLHDNKPVVESLIIIEYIDETWKTNPLLPQDPYDRAMARFWAKFVDEKVVPSAWEAMISQGEEKAIDSAQEALGFLENLIKGKKFFGGEKIGYLDLVVGWVALWLKAMEEVGGMTLLDSLKFPSLDEWTQNFIQVPAIHESLPPKEDVVNYFQFGLDYLRSLAAK</sequence>
<dbReference type="FunFam" id="1.20.1050.10:FF:000012">
    <property type="entry name" value="Tau class glutathione S-transferase"/>
    <property type="match status" value="1"/>
</dbReference>
<dbReference type="PANTHER" id="PTHR11260">
    <property type="entry name" value="GLUTATHIONE S-TRANSFERASE, GST, SUPERFAMILY, GST DOMAIN CONTAINING"/>
    <property type="match status" value="1"/>
</dbReference>
<dbReference type="SUPFAM" id="SSF52833">
    <property type="entry name" value="Thioredoxin-like"/>
    <property type="match status" value="1"/>
</dbReference>
<dbReference type="InterPro" id="IPR010987">
    <property type="entry name" value="Glutathione-S-Trfase_C-like"/>
</dbReference>
<dbReference type="InterPro" id="IPR036249">
    <property type="entry name" value="Thioredoxin-like_sf"/>
</dbReference>
<proteinExistence type="inferred from homology"/>
<organism evidence="8 9">
    <name type="scientific">Penstemon smallii</name>
    <dbReference type="NCBI Taxonomy" id="265156"/>
    <lineage>
        <taxon>Eukaryota</taxon>
        <taxon>Viridiplantae</taxon>
        <taxon>Streptophyta</taxon>
        <taxon>Embryophyta</taxon>
        <taxon>Tracheophyta</taxon>
        <taxon>Spermatophyta</taxon>
        <taxon>Magnoliopsida</taxon>
        <taxon>eudicotyledons</taxon>
        <taxon>Gunneridae</taxon>
        <taxon>Pentapetalae</taxon>
        <taxon>asterids</taxon>
        <taxon>lamiids</taxon>
        <taxon>Lamiales</taxon>
        <taxon>Plantaginaceae</taxon>
        <taxon>Cheloneae</taxon>
        <taxon>Penstemon</taxon>
    </lineage>
</organism>
<feature type="domain" description="GST N-terminal" evidence="6">
    <location>
        <begin position="2"/>
        <end position="81"/>
    </location>
</feature>
<comment type="similarity">
    <text evidence="1">Belongs to the GST superfamily. HSP26 family.</text>
</comment>
<evidence type="ECO:0000256" key="2">
    <source>
        <dbReference type="ARBA" id="ARBA00012452"/>
    </source>
</evidence>
<feature type="domain" description="GST C-terminal" evidence="7">
    <location>
        <begin position="86"/>
        <end position="206"/>
    </location>
</feature>
<keyword evidence="3" id="KW-0808">Transferase</keyword>
<dbReference type="CDD" id="cd03058">
    <property type="entry name" value="GST_N_Tau"/>
    <property type="match status" value="1"/>
</dbReference>
<dbReference type="InterPro" id="IPR004046">
    <property type="entry name" value="GST_C"/>
</dbReference>
<dbReference type="AlphaFoldDB" id="A0ABD3SKJ4"/>
<dbReference type="SFLD" id="SFLDG00358">
    <property type="entry name" value="Main_(cytGST)"/>
    <property type="match status" value="1"/>
</dbReference>
<comment type="catalytic activity">
    <reaction evidence="4">
        <text>RX + glutathione = an S-substituted glutathione + a halide anion + H(+)</text>
        <dbReference type="Rhea" id="RHEA:16437"/>
        <dbReference type="ChEBI" id="CHEBI:15378"/>
        <dbReference type="ChEBI" id="CHEBI:16042"/>
        <dbReference type="ChEBI" id="CHEBI:17792"/>
        <dbReference type="ChEBI" id="CHEBI:57925"/>
        <dbReference type="ChEBI" id="CHEBI:90779"/>
        <dbReference type="EC" id="2.5.1.18"/>
    </reaction>
</comment>
<reference evidence="8 9" key="1">
    <citation type="submission" date="2024-12" db="EMBL/GenBank/DDBJ databases">
        <title>The unique morphological basis and parallel evolutionary history of personate flowers in Penstemon.</title>
        <authorList>
            <person name="Depatie T.H."/>
            <person name="Wessinger C.A."/>
        </authorList>
    </citation>
    <scope>NUCLEOTIDE SEQUENCE [LARGE SCALE GENOMIC DNA]</scope>
    <source>
        <strain evidence="8">WTNN_2</strain>
        <tissue evidence="8">Leaf</tissue>
    </source>
</reference>
<evidence type="ECO:0000259" key="6">
    <source>
        <dbReference type="PROSITE" id="PS50404"/>
    </source>
</evidence>
<dbReference type="FunFam" id="3.40.30.10:FF:000014">
    <property type="entry name" value="Tau class glutathione S-transferase"/>
    <property type="match status" value="1"/>
</dbReference>
<name>A0ABD3SKJ4_9LAMI</name>
<dbReference type="InterPro" id="IPR040079">
    <property type="entry name" value="Glutathione_S-Trfase"/>
</dbReference>
<dbReference type="InterPro" id="IPR036282">
    <property type="entry name" value="Glutathione-S-Trfase_C_sf"/>
</dbReference>
<dbReference type="Gene3D" id="3.40.30.10">
    <property type="entry name" value="Glutaredoxin"/>
    <property type="match status" value="1"/>
</dbReference>
<dbReference type="EC" id="2.5.1.18" evidence="2"/>
<evidence type="ECO:0000256" key="3">
    <source>
        <dbReference type="ARBA" id="ARBA00022679"/>
    </source>
</evidence>
<comment type="caution">
    <text evidence="8">The sequence shown here is derived from an EMBL/GenBank/DDBJ whole genome shotgun (WGS) entry which is preliminary data.</text>
</comment>
<dbReference type="InterPro" id="IPR004045">
    <property type="entry name" value="Glutathione_S-Trfase_N"/>
</dbReference>
<dbReference type="PROSITE" id="PS50405">
    <property type="entry name" value="GST_CTER"/>
    <property type="match status" value="1"/>
</dbReference>
<dbReference type="SFLD" id="SFLDS00019">
    <property type="entry name" value="Glutathione_Transferase_(cytos"/>
    <property type="match status" value="1"/>
</dbReference>
<dbReference type="Pfam" id="PF00043">
    <property type="entry name" value="GST_C"/>
    <property type="match status" value="1"/>
</dbReference>
<evidence type="ECO:0000313" key="9">
    <source>
        <dbReference type="Proteomes" id="UP001634393"/>
    </source>
</evidence>
<protein>
    <recommendedName>
        <fullName evidence="5">Probable glutathione S-transferase</fullName>
        <ecNumber evidence="2">2.5.1.18</ecNumber>
    </recommendedName>
</protein>
<dbReference type="CDD" id="cd03185">
    <property type="entry name" value="GST_C_Tau"/>
    <property type="match status" value="1"/>
</dbReference>
<gene>
    <name evidence="8" type="ORF">ACJIZ3_020841</name>
</gene>
<evidence type="ECO:0000256" key="5">
    <source>
        <dbReference type="ARBA" id="ARBA00071370"/>
    </source>
</evidence>
<dbReference type="Pfam" id="PF02798">
    <property type="entry name" value="GST_N"/>
    <property type="match status" value="1"/>
</dbReference>
<evidence type="ECO:0000259" key="7">
    <source>
        <dbReference type="PROSITE" id="PS50405"/>
    </source>
</evidence>
<dbReference type="SFLD" id="SFLDG01152">
    <property type="entry name" value="Main.3:_Omega-_and_Tau-like"/>
    <property type="match status" value="1"/>
</dbReference>
<dbReference type="Gene3D" id="1.20.1050.10">
    <property type="match status" value="1"/>
</dbReference>
<dbReference type="PROSITE" id="PS50404">
    <property type="entry name" value="GST_NTER"/>
    <property type="match status" value="1"/>
</dbReference>